<dbReference type="AlphaFoldDB" id="A0AAV9DYV0"/>
<dbReference type="PANTHER" id="PTHR36617:SF15">
    <property type="entry name" value="REVERSE TRANSCRIPTASE ZINC-BINDING DOMAIN-CONTAINING PROTEIN"/>
    <property type="match status" value="1"/>
</dbReference>
<comment type="caution">
    <text evidence="1">The sequence shown here is derived from an EMBL/GenBank/DDBJ whole genome shotgun (WGS) entry which is preliminary data.</text>
</comment>
<accession>A0AAV9DYV0</accession>
<dbReference type="PANTHER" id="PTHR36617">
    <property type="entry name" value="PROTEIN, PUTATIVE-RELATED"/>
    <property type="match status" value="1"/>
</dbReference>
<reference evidence="1" key="1">
    <citation type="journal article" date="2023" name="Nat. Commun.">
        <title>Diploid and tetraploid genomes of Acorus and the evolution of monocots.</title>
        <authorList>
            <person name="Ma L."/>
            <person name="Liu K.W."/>
            <person name="Li Z."/>
            <person name="Hsiao Y.Y."/>
            <person name="Qi Y."/>
            <person name="Fu T."/>
            <person name="Tang G.D."/>
            <person name="Zhang D."/>
            <person name="Sun W.H."/>
            <person name="Liu D.K."/>
            <person name="Li Y."/>
            <person name="Chen G.Z."/>
            <person name="Liu X.D."/>
            <person name="Liao X.Y."/>
            <person name="Jiang Y.T."/>
            <person name="Yu X."/>
            <person name="Hao Y."/>
            <person name="Huang J."/>
            <person name="Zhao X.W."/>
            <person name="Ke S."/>
            <person name="Chen Y.Y."/>
            <person name="Wu W.L."/>
            <person name="Hsu J.L."/>
            <person name="Lin Y.F."/>
            <person name="Huang M.D."/>
            <person name="Li C.Y."/>
            <person name="Huang L."/>
            <person name="Wang Z.W."/>
            <person name="Zhao X."/>
            <person name="Zhong W.Y."/>
            <person name="Peng D.H."/>
            <person name="Ahmad S."/>
            <person name="Lan S."/>
            <person name="Zhang J.S."/>
            <person name="Tsai W.C."/>
            <person name="Van de Peer Y."/>
            <person name="Liu Z.J."/>
        </authorList>
    </citation>
    <scope>NUCLEOTIDE SEQUENCE</scope>
    <source>
        <strain evidence="1">CP</strain>
    </source>
</reference>
<name>A0AAV9DYV0_ACOCL</name>
<dbReference type="Proteomes" id="UP001180020">
    <property type="component" value="Unassembled WGS sequence"/>
</dbReference>
<sequence length="173" mass="20233">MRGFNEWIEMEGLIDLPVPNMEFTWSNMREMPALARLDRMMVDRTWDEVFPGLEDIWSRSTPLRARFPLVFQAATWKEGVVARFWDASNWRIRSTRAMGACAALEREELLCSIQGITIQVGSADRRIWQPTPDKGFMVSMAYDWWSRELIPHRNLSYEANVSRQPGALESKYK</sequence>
<reference evidence="1" key="2">
    <citation type="submission" date="2023-06" db="EMBL/GenBank/DDBJ databases">
        <authorList>
            <person name="Ma L."/>
            <person name="Liu K.-W."/>
            <person name="Li Z."/>
            <person name="Hsiao Y.-Y."/>
            <person name="Qi Y."/>
            <person name="Fu T."/>
            <person name="Tang G."/>
            <person name="Zhang D."/>
            <person name="Sun W.-H."/>
            <person name="Liu D.-K."/>
            <person name="Li Y."/>
            <person name="Chen G.-Z."/>
            <person name="Liu X.-D."/>
            <person name="Liao X.-Y."/>
            <person name="Jiang Y.-T."/>
            <person name="Yu X."/>
            <person name="Hao Y."/>
            <person name="Huang J."/>
            <person name="Zhao X.-W."/>
            <person name="Ke S."/>
            <person name="Chen Y.-Y."/>
            <person name="Wu W.-L."/>
            <person name="Hsu J.-L."/>
            <person name="Lin Y.-F."/>
            <person name="Huang M.-D."/>
            <person name="Li C.-Y."/>
            <person name="Huang L."/>
            <person name="Wang Z.-W."/>
            <person name="Zhao X."/>
            <person name="Zhong W.-Y."/>
            <person name="Peng D.-H."/>
            <person name="Ahmad S."/>
            <person name="Lan S."/>
            <person name="Zhang J.-S."/>
            <person name="Tsai W.-C."/>
            <person name="Van De Peer Y."/>
            <person name="Liu Z.-J."/>
        </authorList>
    </citation>
    <scope>NUCLEOTIDE SEQUENCE</scope>
    <source>
        <strain evidence="1">CP</strain>
        <tissue evidence="1">Leaves</tissue>
    </source>
</reference>
<protein>
    <submittedName>
        <fullName evidence="1">Uncharacterized protein</fullName>
    </submittedName>
</protein>
<gene>
    <name evidence="1" type="ORF">QJS10_CPA10g00771</name>
</gene>
<organism evidence="1 2">
    <name type="scientific">Acorus calamus</name>
    <name type="common">Sweet flag</name>
    <dbReference type="NCBI Taxonomy" id="4465"/>
    <lineage>
        <taxon>Eukaryota</taxon>
        <taxon>Viridiplantae</taxon>
        <taxon>Streptophyta</taxon>
        <taxon>Embryophyta</taxon>
        <taxon>Tracheophyta</taxon>
        <taxon>Spermatophyta</taxon>
        <taxon>Magnoliopsida</taxon>
        <taxon>Liliopsida</taxon>
        <taxon>Acoraceae</taxon>
        <taxon>Acorus</taxon>
    </lineage>
</organism>
<dbReference type="EMBL" id="JAUJYO010000010">
    <property type="protein sequence ID" value="KAK1306537.1"/>
    <property type="molecule type" value="Genomic_DNA"/>
</dbReference>
<keyword evidence="2" id="KW-1185">Reference proteome</keyword>
<proteinExistence type="predicted"/>
<evidence type="ECO:0000313" key="1">
    <source>
        <dbReference type="EMBL" id="KAK1306537.1"/>
    </source>
</evidence>
<evidence type="ECO:0000313" key="2">
    <source>
        <dbReference type="Proteomes" id="UP001180020"/>
    </source>
</evidence>